<dbReference type="AlphaFoldDB" id="A0A423HBQ5"/>
<organism evidence="1 2">
    <name type="scientific">Pseudomonas brassicacearum</name>
    <dbReference type="NCBI Taxonomy" id="930166"/>
    <lineage>
        <taxon>Bacteria</taxon>
        <taxon>Pseudomonadati</taxon>
        <taxon>Pseudomonadota</taxon>
        <taxon>Gammaproteobacteria</taxon>
        <taxon>Pseudomonadales</taxon>
        <taxon>Pseudomonadaceae</taxon>
        <taxon>Pseudomonas</taxon>
    </lineage>
</organism>
<sequence length="361" mass="41555">MDLRTFFWIGLMCLPTAYAKAEPTTLEGHYYLHGVMEMGAELLLRKDGTFSGGVEYGSASGIAKGKWYVEDELLSLESDADSQPAKKLAFSFSTETTLQQLERYAQYQNDDFVDLWRKNHVLEMRYARYLQPPIMKPEYVYFEFDQGPGGRLRLSSNEPAYLWIPYDPQRTLKKIGFSTGRNSGPSQWFDVSPVSRLFTINWKKPKNQPISFTQPEENGLAEAQRFLDNDEQNRIKTNYRVSLYHYHPMPPPSIKPVDVYWQFQDGATRQKVWADSNQRDVILPYTGASPLQKIGMRMQGATGDIKWFEVTPDARYVRLEWEAYPDPANGELSLLFQDLQLAIEPNCLAVNFGTGKGCFRR</sequence>
<reference evidence="1 2" key="1">
    <citation type="submission" date="2016-10" db="EMBL/GenBank/DDBJ databases">
        <title>Comparative genome analysis of multiple Pseudomonas spp. focuses on biocontrol and plant growth promoting traits.</title>
        <authorList>
            <person name="Tao X.-Y."/>
            <person name="Taylor C.G."/>
        </authorList>
    </citation>
    <scope>NUCLEOTIDE SEQUENCE [LARGE SCALE GENOMIC DNA]</scope>
    <source>
        <strain evidence="1 2">48H11</strain>
    </source>
</reference>
<dbReference type="Proteomes" id="UP000286071">
    <property type="component" value="Unassembled WGS sequence"/>
</dbReference>
<dbReference type="OrthoDB" id="6691870at2"/>
<gene>
    <name evidence="1" type="ORF">BK659_03065</name>
</gene>
<evidence type="ECO:0000313" key="2">
    <source>
        <dbReference type="Proteomes" id="UP000286071"/>
    </source>
</evidence>
<accession>A0A423HBQ5</accession>
<comment type="caution">
    <text evidence="1">The sequence shown here is derived from an EMBL/GenBank/DDBJ whole genome shotgun (WGS) entry which is preliminary data.</text>
</comment>
<dbReference type="EMBL" id="MOBJ01000003">
    <property type="protein sequence ID" value="RON10507.1"/>
    <property type="molecule type" value="Genomic_DNA"/>
</dbReference>
<proteinExistence type="predicted"/>
<protein>
    <submittedName>
        <fullName evidence="1">Uncharacterized protein</fullName>
    </submittedName>
</protein>
<name>A0A423HBQ5_9PSED</name>
<evidence type="ECO:0000313" key="1">
    <source>
        <dbReference type="EMBL" id="RON10507.1"/>
    </source>
</evidence>
<dbReference type="RefSeq" id="WP_123423685.1">
    <property type="nucleotide sequence ID" value="NZ_MOBJ01000003.1"/>
</dbReference>